<reference evidence="1 2" key="1">
    <citation type="journal article" date="2019" name="Front. Microbiol.">
        <title>Ammonia Oxidation by the Arctic Terrestrial Thaumarchaeote Candidatus Nitrosocosmicus arcticus Is Stimulated by Increasing Temperatures.</title>
        <authorList>
            <person name="Alves R.J.E."/>
            <person name="Kerou M."/>
            <person name="Zappe A."/>
            <person name="Bittner R."/>
            <person name="Abby S.S."/>
            <person name="Schmidt H.A."/>
            <person name="Pfeifer K."/>
            <person name="Schleper C."/>
        </authorList>
    </citation>
    <scope>NUCLEOTIDE SEQUENCE [LARGE SCALE GENOMIC DNA]</scope>
    <source>
        <strain evidence="1 2">Kfb</strain>
    </source>
</reference>
<evidence type="ECO:0000313" key="1">
    <source>
        <dbReference type="EMBL" id="TVP40214.1"/>
    </source>
</evidence>
<protein>
    <submittedName>
        <fullName evidence="1">Uncharacterized protein</fullName>
    </submittedName>
</protein>
<accession>A0A557SUC7</accession>
<organism evidence="1 2">
    <name type="scientific">Candidatus Nitrosocosmicus arcticus</name>
    <dbReference type="NCBI Taxonomy" id="2035267"/>
    <lineage>
        <taxon>Archaea</taxon>
        <taxon>Nitrososphaerota</taxon>
        <taxon>Nitrososphaeria</taxon>
        <taxon>Nitrososphaerales</taxon>
        <taxon>Nitrososphaeraceae</taxon>
        <taxon>Candidatus Nitrosocosmicus</taxon>
    </lineage>
</organism>
<proteinExistence type="predicted"/>
<gene>
    <name evidence="1" type="ORF">NARC_90120</name>
</gene>
<comment type="caution">
    <text evidence="1">The sequence shown here is derived from an EMBL/GenBank/DDBJ whole genome shotgun (WGS) entry which is preliminary data.</text>
</comment>
<dbReference type="EMBL" id="VOAH01000009">
    <property type="protein sequence ID" value="TVP40214.1"/>
    <property type="molecule type" value="Genomic_DNA"/>
</dbReference>
<sequence length="213" mass="24918">MTNLYPIMFASDRDSERATSIEDYQNTCTEFIQDISKDYRDWIERYQLPKDEEVQRNTGIDDTVSKTNECIFKFGNTIKKIDIIMNDGINKMAEITAGYPFQIDVSSISQKRYIIHGEKSIKLNLRSYPRQMRRVRLCNYDKDNIFLLSSSNKIDVKYSKTSFESSDLLNEFIVINPIQFDNEEVISITIKVEELENEVVKESRGYTTLIIAR</sequence>
<evidence type="ECO:0000313" key="2">
    <source>
        <dbReference type="Proteomes" id="UP000315289"/>
    </source>
</evidence>
<dbReference type="AlphaFoldDB" id="A0A557SUC7"/>
<name>A0A557SUC7_9ARCH</name>
<keyword evidence="2" id="KW-1185">Reference proteome</keyword>
<dbReference type="Proteomes" id="UP000315289">
    <property type="component" value="Unassembled WGS sequence"/>
</dbReference>